<dbReference type="PIRSF" id="PIRSF017082">
    <property type="entry name" value="YflP"/>
    <property type="match status" value="1"/>
</dbReference>
<dbReference type="Gene3D" id="3.40.190.150">
    <property type="entry name" value="Bordetella uptake gene, domain 1"/>
    <property type="match status" value="1"/>
</dbReference>
<evidence type="ECO:0000256" key="1">
    <source>
        <dbReference type="ARBA" id="ARBA00006987"/>
    </source>
</evidence>
<organism evidence="3">
    <name type="scientific">uncultured bacterium CSL12</name>
    <dbReference type="NCBI Taxonomy" id="1091567"/>
    <lineage>
        <taxon>Bacteria</taxon>
        <taxon>environmental samples</taxon>
    </lineage>
</organism>
<dbReference type="Gene3D" id="3.40.190.10">
    <property type="entry name" value="Periplasmic binding protein-like II"/>
    <property type="match status" value="1"/>
</dbReference>
<evidence type="ECO:0000256" key="2">
    <source>
        <dbReference type="SAM" id="SignalP"/>
    </source>
</evidence>
<reference evidence="3" key="1">
    <citation type="journal article" date="2000" name="J. Am. Chem. Soc.">
        <title>Long-Chain N-Acyl Amino Acid Antibiotics Isolated from Heterologously Expressed Environmental DNA.</title>
        <authorList>
            <person name="Brady S.F."/>
            <person name="Clardy J."/>
        </authorList>
    </citation>
    <scope>NUCLEOTIDE SEQUENCE</scope>
</reference>
<comment type="similarity">
    <text evidence="1">Belongs to the UPF0065 (bug) family.</text>
</comment>
<keyword evidence="2" id="KW-0732">Signal</keyword>
<dbReference type="CDD" id="cd13578">
    <property type="entry name" value="PBP2_Bug27"/>
    <property type="match status" value="1"/>
</dbReference>
<dbReference type="Pfam" id="PF03401">
    <property type="entry name" value="TctC"/>
    <property type="match status" value="1"/>
</dbReference>
<proteinExistence type="inferred from homology"/>
<sequence>MSYWMRVCLLLCGLCLPASVFAQAKYPVKPIRMVVGYAAGGGSDIMGRLIAQQMSEALGQQVVVENRPGAAQNVAAELVTKSAPDGYTVFLSSAALGINVSLYPKLNYDPVKDFIPVAVFATSPNLLLVHPSFPARNAREFIAVAKKNPGKLNFSSSGSGSSQHLSGEMLKIVIGVDMTHVPYKGSAPSMTALASGEVDFSFNNIPSAQPLMTPGRVRALAITSEKRSALLPDLPTMIEGGVAGFVTQTWYGVLVPAGTPAEIVNTLNAVIVKAVQKDDFRTRLAQTGADPIAETPEYFRRLLRDEIERWGKVVKASKAKPE</sequence>
<accession>G4WVG6</accession>
<dbReference type="SUPFAM" id="SSF53850">
    <property type="entry name" value="Periplasmic binding protein-like II"/>
    <property type="match status" value="1"/>
</dbReference>
<feature type="chain" id="PRO_5003470873" evidence="2">
    <location>
        <begin position="25"/>
        <end position="322"/>
    </location>
</feature>
<dbReference type="AlphaFoldDB" id="G4WVG6"/>
<dbReference type="PANTHER" id="PTHR42928:SF5">
    <property type="entry name" value="BLR1237 PROTEIN"/>
    <property type="match status" value="1"/>
</dbReference>
<protein>
    <submittedName>
        <fullName evidence="3">Tripartite tricarboxylate transporter family receptor protein</fullName>
    </submittedName>
</protein>
<feature type="signal peptide" evidence="2">
    <location>
        <begin position="1"/>
        <end position="24"/>
    </location>
</feature>
<dbReference type="InterPro" id="IPR042100">
    <property type="entry name" value="Bug_dom1"/>
</dbReference>
<name>G4WVG6_9BACT</name>
<dbReference type="InterPro" id="IPR005064">
    <property type="entry name" value="BUG"/>
</dbReference>
<evidence type="ECO:0000313" key="3">
    <source>
        <dbReference type="EMBL" id="AEQ20418.1"/>
    </source>
</evidence>
<dbReference type="PANTHER" id="PTHR42928">
    <property type="entry name" value="TRICARBOXYLATE-BINDING PROTEIN"/>
    <property type="match status" value="1"/>
</dbReference>
<keyword evidence="3" id="KW-0675">Receptor</keyword>
<reference evidence="3" key="2">
    <citation type="journal article" date="2011" name="J. Bacteriol.">
        <title>Long-chain N-acyl amino acid synthases are linked to the putative PEP-CTERM/exosortase protein-sorting system in Gram-negative bacteria.</title>
        <authorList>
            <person name="Craig J.W."/>
            <person name="Cherry M.A."/>
            <person name="Brady S.F."/>
        </authorList>
    </citation>
    <scope>NUCLEOTIDE SEQUENCE</scope>
</reference>
<dbReference type="EMBL" id="JF429409">
    <property type="protein sequence ID" value="AEQ20418.1"/>
    <property type="molecule type" value="Genomic_DNA"/>
</dbReference>